<dbReference type="SUPFAM" id="SSF54631">
    <property type="entry name" value="CBS-domain pair"/>
    <property type="match status" value="1"/>
</dbReference>
<dbReference type="Gene3D" id="1.25.60.10">
    <property type="entry name" value="MgtE N-terminal domain-like"/>
    <property type="match status" value="1"/>
</dbReference>
<name>A0AAE3VE72_9BACT</name>
<dbReference type="InterPro" id="IPR006667">
    <property type="entry name" value="SLC41_membr_dom"/>
</dbReference>
<keyword evidence="12" id="KW-1185">Reference proteome</keyword>
<evidence type="ECO:0000256" key="4">
    <source>
        <dbReference type="ARBA" id="ARBA00022692"/>
    </source>
</evidence>
<feature type="transmembrane region" description="Helical" evidence="9">
    <location>
        <begin position="384"/>
        <end position="407"/>
    </location>
</feature>
<gene>
    <name evidence="11" type="ORF">J3R75_000711</name>
</gene>
<comment type="similarity">
    <text evidence="2 9">Belongs to the SLC41A transporter family.</text>
</comment>
<dbReference type="PROSITE" id="PS51371">
    <property type="entry name" value="CBS"/>
    <property type="match status" value="1"/>
</dbReference>
<dbReference type="Pfam" id="PF00571">
    <property type="entry name" value="CBS"/>
    <property type="match status" value="1"/>
</dbReference>
<evidence type="ECO:0000313" key="12">
    <source>
        <dbReference type="Proteomes" id="UP001238163"/>
    </source>
</evidence>
<protein>
    <recommendedName>
        <fullName evidence="9">Magnesium transporter MgtE</fullName>
    </recommendedName>
</protein>
<sequence>MEAILELLEKNRLPELREKLVALNPADVASALGEVGKDKLLLVFRLLPKDFAAAVFTYLDPDLHRLLAESITDQEINDLINRLFVDDAVDFLEELPANMVTGILAHADPTKRAAINAALRYPDNSAGGLMTIEFIYLFEAMTAAEALAHIRKRGMDRETIYTCYVTSPQRVLTGAVSLRRILLSKDDALIRDLMTTPVIAVHTHDDQEDVAQKFREYDLIAMPVIDNEQRIVGIITIDDIIDVIVAENTEDIEKMAALHPSESEYLKTGVWRLARNRIFWLLFMMISATLTGAVISHYQELLQTVVILAAFIPMLMDTGGNCGAQASTLIIRGMAVGEIELSNWLKVVWKEFRVGILVSLVLASVNLLRIMLFVKDSNPRVDLVVTLTLFITIVFAKLIGCLLPMFAKRLRFDPALMASPMLTTIVDAFALMIYFSLAGLFLGL</sequence>
<reference evidence="11" key="1">
    <citation type="submission" date="2023-07" db="EMBL/GenBank/DDBJ databases">
        <title>Genomic Encyclopedia of Type Strains, Phase IV (KMG-IV): sequencing the most valuable type-strain genomes for metagenomic binning, comparative biology and taxonomic classification.</title>
        <authorList>
            <person name="Goeker M."/>
        </authorList>
    </citation>
    <scope>NUCLEOTIDE SEQUENCE</scope>
    <source>
        <strain evidence="11">DSM 24202</strain>
    </source>
</reference>
<feature type="transmembrane region" description="Helical" evidence="9">
    <location>
        <begin position="305"/>
        <end position="331"/>
    </location>
</feature>
<proteinExistence type="inferred from homology"/>
<keyword evidence="4 9" id="KW-0812">Transmembrane</keyword>
<evidence type="ECO:0000259" key="10">
    <source>
        <dbReference type="PROSITE" id="PS51371"/>
    </source>
</evidence>
<dbReference type="InterPro" id="IPR036739">
    <property type="entry name" value="SLC41_membr_dom_sf"/>
</dbReference>
<keyword evidence="6 9" id="KW-1133">Transmembrane helix</keyword>
<keyword evidence="5 9" id="KW-0460">Magnesium</keyword>
<evidence type="ECO:0000256" key="7">
    <source>
        <dbReference type="ARBA" id="ARBA00023136"/>
    </source>
</evidence>
<evidence type="ECO:0000256" key="8">
    <source>
        <dbReference type="PROSITE-ProRule" id="PRU00703"/>
    </source>
</evidence>
<dbReference type="InterPro" id="IPR038076">
    <property type="entry name" value="MgtE_N_sf"/>
</dbReference>
<dbReference type="InterPro" id="IPR006668">
    <property type="entry name" value="Mg_transptr_MgtE_intracell_dom"/>
</dbReference>
<dbReference type="Gene3D" id="3.10.580.10">
    <property type="entry name" value="CBS-domain"/>
    <property type="match status" value="1"/>
</dbReference>
<dbReference type="Gene3D" id="1.10.357.20">
    <property type="entry name" value="SLC41 divalent cation transporters, integral membrane domain"/>
    <property type="match status" value="1"/>
</dbReference>
<organism evidence="11 12">
    <name type="scientific">Oligosphaera ethanolica</name>
    <dbReference type="NCBI Taxonomy" id="760260"/>
    <lineage>
        <taxon>Bacteria</taxon>
        <taxon>Pseudomonadati</taxon>
        <taxon>Lentisphaerota</taxon>
        <taxon>Oligosphaeria</taxon>
        <taxon>Oligosphaerales</taxon>
        <taxon>Oligosphaeraceae</taxon>
        <taxon>Oligosphaera</taxon>
    </lineage>
</organism>
<dbReference type="AlphaFoldDB" id="A0AAE3VE72"/>
<comment type="function">
    <text evidence="9">Acts as a magnesium transporter.</text>
</comment>
<dbReference type="InterPro" id="IPR006669">
    <property type="entry name" value="MgtE_transporter"/>
</dbReference>
<dbReference type="Proteomes" id="UP001238163">
    <property type="component" value="Unassembled WGS sequence"/>
</dbReference>
<dbReference type="RefSeq" id="WP_307259937.1">
    <property type="nucleotide sequence ID" value="NZ_JAUSVL010000001.1"/>
</dbReference>
<evidence type="ECO:0000256" key="9">
    <source>
        <dbReference type="RuleBase" id="RU362011"/>
    </source>
</evidence>
<dbReference type="GO" id="GO:0015095">
    <property type="term" value="F:magnesium ion transmembrane transporter activity"/>
    <property type="evidence" value="ECO:0007669"/>
    <property type="project" value="UniProtKB-UniRule"/>
</dbReference>
<comment type="caution">
    <text evidence="11">The sequence shown here is derived from an EMBL/GenBank/DDBJ whole genome shotgun (WGS) entry which is preliminary data.</text>
</comment>
<dbReference type="InterPro" id="IPR000644">
    <property type="entry name" value="CBS_dom"/>
</dbReference>
<feature type="transmembrane region" description="Helical" evidence="9">
    <location>
        <begin position="419"/>
        <end position="442"/>
    </location>
</feature>
<feature type="transmembrane region" description="Helical" evidence="9">
    <location>
        <begin position="278"/>
        <end position="299"/>
    </location>
</feature>
<dbReference type="EMBL" id="JAUSVL010000001">
    <property type="protein sequence ID" value="MDQ0288604.1"/>
    <property type="molecule type" value="Genomic_DNA"/>
</dbReference>
<dbReference type="SMART" id="SM00924">
    <property type="entry name" value="MgtE_N"/>
    <property type="match status" value="1"/>
</dbReference>
<dbReference type="GO" id="GO:0005886">
    <property type="term" value="C:plasma membrane"/>
    <property type="evidence" value="ECO:0007669"/>
    <property type="project" value="UniProtKB-SubCell"/>
</dbReference>
<dbReference type="SMART" id="SM00116">
    <property type="entry name" value="CBS"/>
    <property type="match status" value="1"/>
</dbReference>
<dbReference type="NCBIfam" id="TIGR00400">
    <property type="entry name" value="mgtE"/>
    <property type="match status" value="1"/>
</dbReference>
<dbReference type="SUPFAM" id="SSF161093">
    <property type="entry name" value="MgtE membrane domain-like"/>
    <property type="match status" value="1"/>
</dbReference>
<evidence type="ECO:0000256" key="6">
    <source>
        <dbReference type="ARBA" id="ARBA00022989"/>
    </source>
</evidence>
<evidence type="ECO:0000256" key="1">
    <source>
        <dbReference type="ARBA" id="ARBA00004141"/>
    </source>
</evidence>
<evidence type="ECO:0000256" key="2">
    <source>
        <dbReference type="ARBA" id="ARBA00009749"/>
    </source>
</evidence>
<evidence type="ECO:0000313" key="11">
    <source>
        <dbReference type="EMBL" id="MDQ0288604.1"/>
    </source>
</evidence>
<keyword evidence="8" id="KW-0129">CBS domain</keyword>
<evidence type="ECO:0000256" key="5">
    <source>
        <dbReference type="ARBA" id="ARBA00022842"/>
    </source>
</evidence>
<dbReference type="GO" id="GO:0046872">
    <property type="term" value="F:metal ion binding"/>
    <property type="evidence" value="ECO:0007669"/>
    <property type="project" value="UniProtKB-KW"/>
</dbReference>
<comment type="subcellular location">
    <subcellularLocation>
        <location evidence="9">Cell membrane</location>
        <topology evidence="9">Multi-pass membrane protein</topology>
    </subcellularLocation>
    <subcellularLocation>
        <location evidence="1">Membrane</location>
        <topology evidence="1">Multi-pass membrane protein</topology>
    </subcellularLocation>
</comment>
<dbReference type="CDD" id="cd04606">
    <property type="entry name" value="CBS_pair_Mg_transporter"/>
    <property type="match status" value="1"/>
</dbReference>
<dbReference type="Pfam" id="PF01769">
    <property type="entry name" value="MgtE"/>
    <property type="match status" value="1"/>
</dbReference>
<accession>A0AAE3VE72</accession>
<evidence type="ECO:0000256" key="3">
    <source>
        <dbReference type="ARBA" id="ARBA00022448"/>
    </source>
</evidence>
<dbReference type="PANTHER" id="PTHR43773:SF1">
    <property type="entry name" value="MAGNESIUM TRANSPORTER MGTE"/>
    <property type="match status" value="1"/>
</dbReference>
<keyword evidence="3 9" id="KW-0813">Transport</keyword>
<dbReference type="SUPFAM" id="SSF158791">
    <property type="entry name" value="MgtE N-terminal domain-like"/>
    <property type="match status" value="1"/>
</dbReference>
<comment type="subunit">
    <text evidence="9">Homodimer.</text>
</comment>
<dbReference type="Pfam" id="PF03448">
    <property type="entry name" value="MgtE_N"/>
    <property type="match status" value="1"/>
</dbReference>
<keyword evidence="7 9" id="KW-0472">Membrane</keyword>
<dbReference type="InterPro" id="IPR046342">
    <property type="entry name" value="CBS_dom_sf"/>
</dbReference>
<feature type="domain" description="CBS" evidence="10">
    <location>
        <begin position="194"/>
        <end position="250"/>
    </location>
</feature>
<keyword evidence="9" id="KW-0479">Metal-binding</keyword>
<keyword evidence="9" id="KW-1003">Cell membrane</keyword>
<feature type="transmembrane region" description="Helical" evidence="9">
    <location>
        <begin position="352"/>
        <end position="372"/>
    </location>
</feature>
<dbReference type="PANTHER" id="PTHR43773">
    <property type="entry name" value="MAGNESIUM TRANSPORTER MGTE"/>
    <property type="match status" value="1"/>
</dbReference>